<dbReference type="GO" id="GO:0008270">
    <property type="term" value="F:zinc ion binding"/>
    <property type="evidence" value="ECO:0007669"/>
    <property type="project" value="UniProtKB-KW"/>
</dbReference>
<evidence type="ECO:0000256" key="2">
    <source>
        <dbReference type="ARBA" id="ARBA00022723"/>
    </source>
</evidence>
<evidence type="ECO:0000256" key="6">
    <source>
        <dbReference type="SAM" id="MobiDB-lite"/>
    </source>
</evidence>
<feature type="compositionally biased region" description="Basic and acidic residues" evidence="6">
    <location>
        <begin position="175"/>
        <end position="190"/>
    </location>
</feature>
<evidence type="ECO:0000256" key="1">
    <source>
        <dbReference type="ARBA" id="ARBA00004123"/>
    </source>
</evidence>
<keyword evidence="9" id="KW-1185">Reference proteome</keyword>
<comment type="subcellular location">
    <subcellularLocation>
        <location evidence="1">Nucleus</location>
    </subcellularLocation>
</comment>
<name>A0AAD6GVC5_9EURO</name>
<evidence type="ECO:0000313" key="8">
    <source>
        <dbReference type="EMBL" id="KAJ5590702.1"/>
    </source>
</evidence>
<keyword evidence="3" id="KW-0863">Zinc-finger</keyword>
<gene>
    <name evidence="8" type="ORF">N7450_004674</name>
</gene>
<comment type="caution">
    <text evidence="8">The sequence shown here is derived from an EMBL/GenBank/DDBJ whole genome shotgun (WGS) entry which is preliminary data.</text>
</comment>
<dbReference type="Gene3D" id="3.30.1740.10">
    <property type="entry name" value="Zinc finger, PARP-type"/>
    <property type="match status" value="1"/>
</dbReference>
<keyword evidence="4" id="KW-0862">Zinc</keyword>
<dbReference type="SMART" id="SM01336">
    <property type="entry name" value="zf-PARP"/>
    <property type="match status" value="1"/>
</dbReference>
<dbReference type="GO" id="GO:0005634">
    <property type="term" value="C:nucleus"/>
    <property type="evidence" value="ECO:0007669"/>
    <property type="project" value="UniProtKB-SubCell"/>
</dbReference>
<evidence type="ECO:0000256" key="4">
    <source>
        <dbReference type="ARBA" id="ARBA00022833"/>
    </source>
</evidence>
<dbReference type="Pfam" id="PF00645">
    <property type="entry name" value="zf-PARP"/>
    <property type="match status" value="1"/>
</dbReference>
<dbReference type="PROSITE" id="PS50064">
    <property type="entry name" value="ZF_PARP_2"/>
    <property type="match status" value="1"/>
</dbReference>
<dbReference type="InterPro" id="IPR036957">
    <property type="entry name" value="Znf_PARP_sf"/>
</dbReference>
<organism evidence="8 9">
    <name type="scientific">Penicillium hetheringtonii</name>
    <dbReference type="NCBI Taxonomy" id="911720"/>
    <lineage>
        <taxon>Eukaryota</taxon>
        <taxon>Fungi</taxon>
        <taxon>Dikarya</taxon>
        <taxon>Ascomycota</taxon>
        <taxon>Pezizomycotina</taxon>
        <taxon>Eurotiomycetes</taxon>
        <taxon>Eurotiomycetidae</taxon>
        <taxon>Eurotiales</taxon>
        <taxon>Aspergillaceae</taxon>
        <taxon>Penicillium</taxon>
    </lineage>
</organism>
<dbReference type="EMBL" id="JAQJAC010000003">
    <property type="protein sequence ID" value="KAJ5590702.1"/>
    <property type="molecule type" value="Genomic_DNA"/>
</dbReference>
<sequence>MPYRFELASTGRAGCQNKDCKDNKIKIDKGTLRTGTWIDNERFQSWSWRHWGCTTPLVLQNIKESIGGEGEDEDSLDFDALDGFDEVPLEMQEKIKTALVKGHVGDEEWNGDVEFNRPGMRGMHARKPRAKKESKDASPKKTKSAATENGKTAEAESEAEAQSPAKTKGKAKGKKGTENTKEASNGEKKPTGKRKKADPAPEAAAIDGDENDDEKQPAPKRTRATRTKKEVTKEENDEAPQIEKRGRPSKNTTKPKTDRAKKSAQETDTEAKAVNMGKPKRGRSKQTKNQDA</sequence>
<protein>
    <recommendedName>
        <fullName evidence="7">PARP-type domain-containing protein</fullName>
    </recommendedName>
</protein>
<feature type="region of interest" description="Disordered" evidence="6">
    <location>
        <begin position="108"/>
        <end position="292"/>
    </location>
</feature>
<evidence type="ECO:0000256" key="5">
    <source>
        <dbReference type="ARBA" id="ARBA00023242"/>
    </source>
</evidence>
<feature type="compositionally biased region" description="Basic and acidic residues" evidence="6">
    <location>
        <begin position="255"/>
        <end position="271"/>
    </location>
</feature>
<accession>A0AAD6GVC5</accession>
<proteinExistence type="predicted"/>
<keyword evidence="2" id="KW-0479">Metal-binding</keyword>
<dbReference type="Proteomes" id="UP001216150">
    <property type="component" value="Unassembled WGS sequence"/>
</dbReference>
<dbReference type="GO" id="GO:0003677">
    <property type="term" value="F:DNA binding"/>
    <property type="evidence" value="ECO:0007669"/>
    <property type="project" value="InterPro"/>
</dbReference>
<keyword evidence="5" id="KW-0539">Nucleus</keyword>
<dbReference type="InterPro" id="IPR001510">
    <property type="entry name" value="Znf_PARP"/>
</dbReference>
<feature type="domain" description="PARP-type" evidence="7">
    <location>
        <begin position="3"/>
        <end position="99"/>
    </location>
</feature>
<evidence type="ECO:0000313" key="9">
    <source>
        <dbReference type="Proteomes" id="UP001216150"/>
    </source>
</evidence>
<reference evidence="8 9" key="1">
    <citation type="journal article" date="2023" name="IMA Fungus">
        <title>Comparative genomic study of the Penicillium genus elucidates a diverse pangenome and 15 lateral gene transfer events.</title>
        <authorList>
            <person name="Petersen C."/>
            <person name="Sorensen T."/>
            <person name="Nielsen M.R."/>
            <person name="Sondergaard T.E."/>
            <person name="Sorensen J.L."/>
            <person name="Fitzpatrick D.A."/>
            <person name="Frisvad J.C."/>
            <person name="Nielsen K.L."/>
        </authorList>
    </citation>
    <scope>NUCLEOTIDE SEQUENCE [LARGE SCALE GENOMIC DNA]</scope>
    <source>
        <strain evidence="8 9">IBT 29057</strain>
    </source>
</reference>
<dbReference type="SUPFAM" id="SSF57716">
    <property type="entry name" value="Glucocorticoid receptor-like (DNA-binding domain)"/>
    <property type="match status" value="1"/>
</dbReference>
<evidence type="ECO:0000259" key="7">
    <source>
        <dbReference type="PROSITE" id="PS50064"/>
    </source>
</evidence>
<evidence type="ECO:0000256" key="3">
    <source>
        <dbReference type="ARBA" id="ARBA00022771"/>
    </source>
</evidence>
<dbReference type="AlphaFoldDB" id="A0AAD6GVC5"/>